<comment type="caution">
    <text evidence="1">The sequence shown here is derived from an EMBL/GenBank/DDBJ whole genome shotgun (WGS) entry which is preliminary data.</text>
</comment>
<dbReference type="Proteomes" id="UP001301653">
    <property type="component" value="Unassembled WGS sequence"/>
</dbReference>
<gene>
    <name evidence="1" type="ORF">VA603_12210</name>
</gene>
<evidence type="ECO:0000313" key="2">
    <source>
        <dbReference type="Proteomes" id="UP001301653"/>
    </source>
</evidence>
<organism evidence="1 2">
    <name type="scientific">Stenotrophomonas capsici</name>
    <dbReference type="NCBI Taxonomy" id="3110230"/>
    <lineage>
        <taxon>Bacteria</taxon>
        <taxon>Pseudomonadati</taxon>
        <taxon>Pseudomonadota</taxon>
        <taxon>Gammaproteobacteria</taxon>
        <taxon>Lysobacterales</taxon>
        <taxon>Lysobacteraceae</taxon>
        <taxon>Stenotrophomonas</taxon>
    </lineage>
</organism>
<evidence type="ECO:0000313" key="1">
    <source>
        <dbReference type="EMBL" id="MEA5668303.1"/>
    </source>
</evidence>
<name>A0ABU5V662_9GAMM</name>
<dbReference type="EMBL" id="JAYFUH010000238">
    <property type="protein sequence ID" value="MEA5668303.1"/>
    <property type="molecule type" value="Genomic_DNA"/>
</dbReference>
<reference evidence="1 2" key="1">
    <citation type="submission" date="2023-12" db="EMBL/GenBank/DDBJ databases">
        <title>Stenotrophomonas guangdongensis sp. nov., isolated from wilted pepper plants (Capsicum annuum).</title>
        <authorList>
            <person name="Qiu M."/>
            <person name="Li Y."/>
            <person name="Liu Q."/>
            <person name="Zhang X."/>
            <person name="Huang Y."/>
            <person name="Guo R."/>
            <person name="Hu M."/>
            <person name="Zhou J."/>
            <person name="Zhou X."/>
        </authorList>
    </citation>
    <scope>NUCLEOTIDE SEQUENCE [LARGE SCALE GENOMIC DNA]</scope>
    <source>
        <strain evidence="1 2">MH1</strain>
    </source>
</reference>
<dbReference type="RefSeq" id="WP_132865877.1">
    <property type="nucleotide sequence ID" value="NZ_JAYFUH010000238.1"/>
</dbReference>
<sequence length="89" mass="9761">MNTFRCMVQARRAEGVPGRQNNAWRACSPIRWPAAGPVAGAWLVHDPDLRRCIECDANRDAWRTVIAQQHAFASVITRMEAAAASTIGG</sequence>
<keyword evidence="2" id="KW-1185">Reference proteome</keyword>
<protein>
    <submittedName>
        <fullName evidence="1">Uncharacterized protein</fullName>
    </submittedName>
</protein>
<accession>A0ABU5V662</accession>
<proteinExistence type="predicted"/>